<proteinExistence type="inferred from homology"/>
<dbReference type="InterPro" id="IPR011063">
    <property type="entry name" value="TilS/TtcA_N"/>
</dbReference>
<dbReference type="PANTHER" id="PTHR43033:SF1">
    <property type="entry name" value="TRNA(ILE)-LYSIDINE SYNTHASE-RELATED"/>
    <property type="match status" value="1"/>
</dbReference>
<dbReference type="GO" id="GO:0005524">
    <property type="term" value="F:ATP binding"/>
    <property type="evidence" value="ECO:0007669"/>
    <property type="project" value="UniProtKB-UniRule"/>
</dbReference>
<feature type="binding site" evidence="8">
    <location>
        <begin position="26"/>
        <end position="31"/>
    </location>
    <ligand>
        <name>ATP</name>
        <dbReference type="ChEBI" id="CHEBI:30616"/>
    </ligand>
</feature>
<comment type="subcellular location">
    <subcellularLocation>
        <location evidence="1 8">Cytoplasm</location>
    </subcellularLocation>
</comment>
<comment type="domain">
    <text evidence="8">The N-terminal region contains the highly conserved SGGXDS motif, predicted to be a P-loop motif involved in ATP binding.</text>
</comment>
<organism evidence="10 11">
    <name type="scientific">Algoriphagus zhangzhouensis</name>
    <dbReference type="NCBI Taxonomy" id="1073327"/>
    <lineage>
        <taxon>Bacteria</taxon>
        <taxon>Pseudomonadati</taxon>
        <taxon>Bacteroidota</taxon>
        <taxon>Cytophagia</taxon>
        <taxon>Cytophagales</taxon>
        <taxon>Cyclobacteriaceae</taxon>
        <taxon>Algoriphagus</taxon>
    </lineage>
</organism>
<keyword evidence="6 8" id="KW-0067">ATP-binding</keyword>
<comment type="similarity">
    <text evidence="8">Belongs to the tRNA(Ile)-lysidine synthase family.</text>
</comment>
<dbReference type="EMBL" id="FRXN01000004">
    <property type="protein sequence ID" value="SHO64035.1"/>
    <property type="molecule type" value="Genomic_DNA"/>
</dbReference>
<evidence type="ECO:0000313" key="11">
    <source>
        <dbReference type="Proteomes" id="UP000184609"/>
    </source>
</evidence>
<dbReference type="NCBIfam" id="TIGR02433">
    <property type="entry name" value="lysidine_TilS_C"/>
    <property type="match status" value="1"/>
</dbReference>
<evidence type="ECO:0000259" key="9">
    <source>
        <dbReference type="SMART" id="SM00977"/>
    </source>
</evidence>
<dbReference type="InterPro" id="IPR014729">
    <property type="entry name" value="Rossmann-like_a/b/a_fold"/>
</dbReference>
<dbReference type="Proteomes" id="UP000184609">
    <property type="component" value="Unassembled WGS sequence"/>
</dbReference>
<evidence type="ECO:0000256" key="7">
    <source>
        <dbReference type="ARBA" id="ARBA00048539"/>
    </source>
</evidence>
<evidence type="ECO:0000256" key="5">
    <source>
        <dbReference type="ARBA" id="ARBA00022741"/>
    </source>
</evidence>
<dbReference type="SMART" id="SM00977">
    <property type="entry name" value="TilS_C"/>
    <property type="match status" value="1"/>
</dbReference>
<keyword evidence="3 8" id="KW-0436">Ligase</keyword>
<evidence type="ECO:0000256" key="4">
    <source>
        <dbReference type="ARBA" id="ARBA00022694"/>
    </source>
</evidence>
<dbReference type="EC" id="6.3.4.19" evidence="8"/>
<keyword evidence="2 8" id="KW-0963">Cytoplasm</keyword>
<evidence type="ECO:0000256" key="2">
    <source>
        <dbReference type="ARBA" id="ARBA00022490"/>
    </source>
</evidence>
<dbReference type="SUPFAM" id="SSF52402">
    <property type="entry name" value="Adenine nucleotide alpha hydrolases-like"/>
    <property type="match status" value="1"/>
</dbReference>
<dbReference type="HAMAP" id="MF_01161">
    <property type="entry name" value="tRNA_Ile_lys_synt"/>
    <property type="match status" value="1"/>
</dbReference>
<accession>A0A1M7ZGK3</accession>
<dbReference type="RefSeq" id="WP_073572813.1">
    <property type="nucleotide sequence ID" value="NZ_FRXN01000004.1"/>
</dbReference>
<evidence type="ECO:0000313" key="10">
    <source>
        <dbReference type="EMBL" id="SHO64035.1"/>
    </source>
</evidence>
<evidence type="ECO:0000256" key="1">
    <source>
        <dbReference type="ARBA" id="ARBA00004496"/>
    </source>
</evidence>
<keyword evidence="5 8" id="KW-0547">Nucleotide-binding</keyword>
<evidence type="ECO:0000256" key="8">
    <source>
        <dbReference type="HAMAP-Rule" id="MF_01161"/>
    </source>
</evidence>
<comment type="function">
    <text evidence="8">Ligates lysine onto the cytidine present at position 34 of the AUA codon-specific tRNA(Ile) that contains the anticodon CAU, in an ATP-dependent manner. Cytidine is converted to lysidine, thus changing the amino acid specificity of the tRNA from methionine to isoleucine.</text>
</comment>
<dbReference type="STRING" id="1073327.SAMN04488108_3205"/>
<dbReference type="GO" id="GO:0006400">
    <property type="term" value="P:tRNA modification"/>
    <property type="evidence" value="ECO:0007669"/>
    <property type="project" value="UniProtKB-UniRule"/>
</dbReference>
<dbReference type="InterPro" id="IPR012795">
    <property type="entry name" value="tRNA_Ile_lys_synt_N"/>
</dbReference>
<dbReference type="Pfam" id="PF11734">
    <property type="entry name" value="TilS_C"/>
    <property type="match status" value="1"/>
</dbReference>
<dbReference type="OrthoDB" id="9807403at2"/>
<protein>
    <recommendedName>
        <fullName evidence="8">tRNA(Ile)-lysidine synthase</fullName>
        <ecNumber evidence="8">6.3.4.19</ecNumber>
    </recommendedName>
    <alternativeName>
        <fullName evidence="8">tRNA(Ile)-2-lysyl-cytidine synthase</fullName>
    </alternativeName>
    <alternativeName>
        <fullName evidence="8">tRNA(Ile)-lysidine synthetase</fullName>
    </alternativeName>
</protein>
<dbReference type="SUPFAM" id="SSF56037">
    <property type="entry name" value="PheT/TilS domain"/>
    <property type="match status" value="1"/>
</dbReference>
<dbReference type="Gene3D" id="3.40.50.620">
    <property type="entry name" value="HUPs"/>
    <property type="match status" value="1"/>
</dbReference>
<name>A0A1M7ZGK3_9BACT</name>
<reference evidence="11" key="1">
    <citation type="submission" date="2016-12" db="EMBL/GenBank/DDBJ databases">
        <authorList>
            <person name="Varghese N."/>
            <person name="Submissions S."/>
        </authorList>
    </citation>
    <scope>NUCLEOTIDE SEQUENCE [LARGE SCALE GENOMIC DNA]</scope>
    <source>
        <strain evidence="11">DSM 25035</strain>
    </source>
</reference>
<dbReference type="GO" id="GO:0005737">
    <property type="term" value="C:cytoplasm"/>
    <property type="evidence" value="ECO:0007669"/>
    <property type="project" value="UniProtKB-SubCell"/>
</dbReference>
<feature type="domain" description="Lysidine-tRNA(Ile) synthetase C-terminal" evidence="9">
    <location>
        <begin position="364"/>
        <end position="436"/>
    </location>
</feature>
<evidence type="ECO:0000256" key="6">
    <source>
        <dbReference type="ARBA" id="ARBA00022840"/>
    </source>
</evidence>
<dbReference type="InterPro" id="IPR012094">
    <property type="entry name" value="tRNA_Ile_lys_synt"/>
</dbReference>
<keyword evidence="4 8" id="KW-0819">tRNA processing</keyword>
<evidence type="ECO:0000256" key="3">
    <source>
        <dbReference type="ARBA" id="ARBA00022598"/>
    </source>
</evidence>
<dbReference type="InterPro" id="IPR012796">
    <property type="entry name" value="Lysidine-tRNA-synth_C"/>
</dbReference>
<dbReference type="Pfam" id="PF01171">
    <property type="entry name" value="ATP_bind_3"/>
    <property type="match status" value="1"/>
</dbReference>
<keyword evidence="11" id="KW-1185">Reference proteome</keyword>
<dbReference type="PANTHER" id="PTHR43033">
    <property type="entry name" value="TRNA(ILE)-LYSIDINE SYNTHASE-RELATED"/>
    <property type="match status" value="1"/>
</dbReference>
<sequence>MISAFQEHIRQKSLLDTNSTYLFACSGGIDSMVLATLLHQLKIPFILAHVNFHLRGEESNDDEEFVKNWAIDHEIPFQTLDADAHQVAENQKISTQMAARVIRYDWFENLRIKLGLNGIILAHHEDDQIETIFLNLLRGTGLDGLIGMADRKGHLIRPLLPFSREQIEKFAKENDIQWREDSSNKKTDYKRNKLRLDALPLLFDTAPDAKKNLLSSLNRLKDSSKAFSTLFENWKSQEIKVDGDFQFLPISAIKNTSGATSLLFYWLRPFGFNSDQAESILEACQTHNPGKIFETGSFRLTIDRDELILSPKTGVFETITIQKNDIEVSWEGKTYELLKLHEKAPIDKSKTNAMLDLEKINFPLEIRSWELGDKFIPLGMKNSKKISDFLIDLKVSVAEKSKIKVLISEGKIAWVIGYRIADWAKLDASTRKTLYIKQKS</sequence>
<dbReference type="NCBIfam" id="TIGR02432">
    <property type="entry name" value="lysidine_TilS_N"/>
    <property type="match status" value="1"/>
</dbReference>
<comment type="catalytic activity">
    <reaction evidence="7 8">
        <text>cytidine(34) in tRNA(Ile2) + L-lysine + ATP = lysidine(34) in tRNA(Ile2) + AMP + diphosphate + H(+)</text>
        <dbReference type="Rhea" id="RHEA:43744"/>
        <dbReference type="Rhea" id="RHEA-COMP:10625"/>
        <dbReference type="Rhea" id="RHEA-COMP:10670"/>
        <dbReference type="ChEBI" id="CHEBI:15378"/>
        <dbReference type="ChEBI" id="CHEBI:30616"/>
        <dbReference type="ChEBI" id="CHEBI:32551"/>
        <dbReference type="ChEBI" id="CHEBI:33019"/>
        <dbReference type="ChEBI" id="CHEBI:82748"/>
        <dbReference type="ChEBI" id="CHEBI:83665"/>
        <dbReference type="ChEBI" id="CHEBI:456215"/>
        <dbReference type="EC" id="6.3.4.19"/>
    </reaction>
</comment>
<dbReference type="CDD" id="cd01992">
    <property type="entry name" value="TilS_N"/>
    <property type="match status" value="1"/>
</dbReference>
<dbReference type="GO" id="GO:0032267">
    <property type="term" value="F:tRNA(Ile)-lysidine synthase activity"/>
    <property type="evidence" value="ECO:0007669"/>
    <property type="project" value="UniProtKB-EC"/>
</dbReference>
<gene>
    <name evidence="8" type="primary">tilS</name>
    <name evidence="10" type="ORF">SAMN04488108_3205</name>
</gene>
<dbReference type="AlphaFoldDB" id="A0A1M7ZGK3"/>